<dbReference type="Gene3D" id="6.10.250.3150">
    <property type="match status" value="1"/>
</dbReference>
<evidence type="ECO:0000259" key="5">
    <source>
        <dbReference type="Pfam" id="PF01551"/>
    </source>
</evidence>
<dbReference type="InterPro" id="IPR057309">
    <property type="entry name" value="PcsB_CC"/>
</dbReference>
<organism evidence="7 8">
    <name type="scientific">Jeotgalibacillus marinus</name>
    <dbReference type="NCBI Taxonomy" id="86667"/>
    <lineage>
        <taxon>Bacteria</taxon>
        <taxon>Bacillati</taxon>
        <taxon>Bacillota</taxon>
        <taxon>Bacilli</taxon>
        <taxon>Bacillales</taxon>
        <taxon>Caryophanaceae</taxon>
        <taxon>Jeotgalibacillus</taxon>
    </lineage>
</organism>
<feature type="region of interest" description="Disordered" evidence="3">
    <location>
        <begin position="172"/>
        <end position="192"/>
    </location>
</feature>
<dbReference type="EMBL" id="JBFMIA010000007">
    <property type="protein sequence ID" value="MEW9502134.1"/>
    <property type="molecule type" value="Genomic_DNA"/>
</dbReference>
<dbReference type="Pfam" id="PF24568">
    <property type="entry name" value="CC_PcsB"/>
    <property type="match status" value="1"/>
</dbReference>
<feature type="signal peptide" evidence="4">
    <location>
        <begin position="1"/>
        <end position="23"/>
    </location>
</feature>
<dbReference type="InterPro" id="IPR011055">
    <property type="entry name" value="Dup_hybrid_motif"/>
</dbReference>
<evidence type="ECO:0000256" key="4">
    <source>
        <dbReference type="SAM" id="SignalP"/>
    </source>
</evidence>
<accession>A0ABV3Q4C8</accession>
<dbReference type="InterPro" id="IPR016047">
    <property type="entry name" value="M23ase_b-sheet_dom"/>
</dbReference>
<feature type="coiled-coil region" evidence="2">
    <location>
        <begin position="27"/>
        <end position="132"/>
    </location>
</feature>
<dbReference type="PANTHER" id="PTHR21666">
    <property type="entry name" value="PEPTIDASE-RELATED"/>
    <property type="match status" value="1"/>
</dbReference>
<dbReference type="Gene3D" id="2.70.70.10">
    <property type="entry name" value="Glucose Permease (Domain IIA)"/>
    <property type="match status" value="1"/>
</dbReference>
<evidence type="ECO:0000256" key="2">
    <source>
        <dbReference type="SAM" id="Coils"/>
    </source>
</evidence>
<gene>
    <name evidence="7" type="ORF">AB1471_10030</name>
</gene>
<comment type="caution">
    <text evidence="7">The sequence shown here is derived from an EMBL/GenBank/DDBJ whole genome shotgun (WGS) entry which is preliminary data.</text>
</comment>
<evidence type="ECO:0000256" key="1">
    <source>
        <dbReference type="ARBA" id="ARBA00022729"/>
    </source>
</evidence>
<evidence type="ECO:0000313" key="8">
    <source>
        <dbReference type="Proteomes" id="UP001556040"/>
    </source>
</evidence>
<dbReference type="CDD" id="cd12797">
    <property type="entry name" value="M23_peptidase"/>
    <property type="match status" value="1"/>
</dbReference>
<dbReference type="PANTHER" id="PTHR21666:SF270">
    <property type="entry name" value="MUREIN HYDROLASE ACTIVATOR ENVC"/>
    <property type="match status" value="1"/>
</dbReference>
<dbReference type="RefSeq" id="WP_367779621.1">
    <property type="nucleotide sequence ID" value="NZ_JBFMIA010000007.1"/>
</dbReference>
<sequence>MKKSFWSLSLTTALIISSVPAFSGSASAESMDNLNSEQKEIQQQREEISGEIDTKNSDITKVVDQQEEFTAQIKVLDQQIETTNAEITAISDKIDETNANIEELKVEIEELKKKIEERTALLEERARALQLTGGSVSYIDVLLGAESFGDFIDRFSAVNTLVTADREIMEEQQKDQEMLEEKESEVQSELEEQEAQKEELDGLLENLDQQKNEKNALIANLEKQQSEIEEQKEELEQRDSELYELEASLENQILAEQERLAELARQREKEKQEEQRKADEAAKSSNSSSNSSTPPATSNPPASPVSPGTWTRPAAGTITTYFGSDTLNGESRYHYGMDISGAPGTTISAAASGYVTTATTSSSYGNFVMITHSINGQTITTLYAHMNSLSVSQGQYVEKGQKIGGMGNTGYSFGTHLHFELHEGGWNGAKSNAVDPRKYVSF</sequence>
<feature type="domain" description="Peptidoglycan hydrolase PcsB coiled-coil" evidence="6">
    <location>
        <begin position="108"/>
        <end position="182"/>
    </location>
</feature>
<feature type="compositionally biased region" description="Basic and acidic residues" evidence="3">
    <location>
        <begin position="264"/>
        <end position="282"/>
    </location>
</feature>
<dbReference type="SUPFAM" id="SSF51261">
    <property type="entry name" value="Duplicated hybrid motif"/>
    <property type="match status" value="1"/>
</dbReference>
<feature type="region of interest" description="Disordered" evidence="3">
    <location>
        <begin position="264"/>
        <end position="311"/>
    </location>
</feature>
<feature type="chain" id="PRO_5047104904" evidence="4">
    <location>
        <begin position="24"/>
        <end position="442"/>
    </location>
</feature>
<dbReference type="InterPro" id="IPR050570">
    <property type="entry name" value="Cell_wall_metabolism_enzyme"/>
</dbReference>
<reference evidence="7 8" key="1">
    <citation type="journal article" date="1979" name="Int. J. Syst. Evol. Microbiol.">
        <title>Bacillus globisporus subsp. marinus subsp. nov.</title>
        <authorList>
            <person name="Liu H."/>
        </authorList>
    </citation>
    <scope>NUCLEOTIDE SEQUENCE [LARGE SCALE GENOMIC DNA]</scope>
    <source>
        <strain evidence="7 8">DSM 1297</strain>
    </source>
</reference>
<protein>
    <submittedName>
        <fullName evidence="7">Peptidoglycan DD-metalloendopeptidase family protein</fullName>
    </submittedName>
</protein>
<evidence type="ECO:0000313" key="7">
    <source>
        <dbReference type="EMBL" id="MEW9502134.1"/>
    </source>
</evidence>
<proteinExistence type="predicted"/>
<keyword evidence="1 4" id="KW-0732">Signal</keyword>
<keyword evidence="2" id="KW-0175">Coiled coil</keyword>
<keyword evidence="8" id="KW-1185">Reference proteome</keyword>
<feature type="compositionally biased region" description="Basic and acidic residues" evidence="3">
    <location>
        <begin position="172"/>
        <end position="185"/>
    </location>
</feature>
<feature type="domain" description="M23ase beta-sheet core" evidence="5">
    <location>
        <begin position="333"/>
        <end position="427"/>
    </location>
</feature>
<dbReference type="Proteomes" id="UP001556040">
    <property type="component" value="Unassembled WGS sequence"/>
</dbReference>
<feature type="compositionally biased region" description="Low complexity" evidence="3">
    <location>
        <begin position="283"/>
        <end position="296"/>
    </location>
</feature>
<name>A0ABV3Q4C8_9BACL</name>
<evidence type="ECO:0000259" key="6">
    <source>
        <dbReference type="Pfam" id="PF24568"/>
    </source>
</evidence>
<dbReference type="Pfam" id="PF01551">
    <property type="entry name" value="Peptidase_M23"/>
    <property type="match status" value="1"/>
</dbReference>
<evidence type="ECO:0000256" key="3">
    <source>
        <dbReference type="SAM" id="MobiDB-lite"/>
    </source>
</evidence>